<protein>
    <submittedName>
        <fullName evidence="1">Uncharacterized protein</fullName>
    </submittedName>
</protein>
<evidence type="ECO:0000313" key="2">
    <source>
        <dbReference type="Proteomes" id="UP000271603"/>
    </source>
</evidence>
<dbReference type="EMBL" id="LR134155">
    <property type="protein sequence ID" value="VEA68694.1"/>
    <property type="molecule type" value="Genomic_DNA"/>
</dbReference>
<dbReference type="AlphaFoldDB" id="A0A3S4JMT0"/>
<sequence length="44" mass="4739">MLEGVVEPRPEVKDIAELVAEALAEPSAPPVVRRKSEQPAMEVA</sequence>
<reference evidence="1 2" key="1">
    <citation type="submission" date="2018-12" db="EMBL/GenBank/DDBJ databases">
        <authorList>
            <consortium name="Pathogen Informatics"/>
        </authorList>
    </citation>
    <scope>NUCLEOTIDE SEQUENCE [LARGE SCALE GENOMIC DNA]</scope>
    <source>
        <strain evidence="1 2">NCTC9419</strain>
    </source>
</reference>
<dbReference type="Proteomes" id="UP000271603">
    <property type="component" value="Chromosome"/>
</dbReference>
<name>A0A3S4JMT0_SERRU</name>
<evidence type="ECO:0000313" key="1">
    <source>
        <dbReference type="EMBL" id="VEA68694.1"/>
    </source>
</evidence>
<organism evidence="1 2">
    <name type="scientific">Serratia rubidaea</name>
    <name type="common">Serratia marinorubra</name>
    <dbReference type="NCBI Taxonomy" id="61652"/>
    <lineage>
        <taxon>Bacteria</taxon>
        <taxon>Pseudomonadati</taxon>
        <taxon>Pseudomonadota</taxon>
        <taxon>Gammaproteobacteria</taxon>
        <taxon>Enterobacterales</taxon>
        <taxon>Yersiniaceae</taxon>
        <taxon>Serratia</taxon>
    </lineage>
</organism>
<proteinExistence type="predicted"/>
<accession>A0A3S4JMT0</accession>
<gene>
    <name evidence="1" type="ORF">NCTC9419_00565</name>
</gene>